<dbReference type="OrthoDB" id="44820at2759"/>
<dbReference type="Pfam" id="PF10184">
    <property type="entry name" value="DUF2358"/>
    <property type="match status" value="1"/>
</dbReference>
<evidence type="ECO:0000313" key="1">
    <source>
        <dbReference type="EMBL" id="KAH7439561.1"/>
    </source>
</evidence>
<dbReference type="PANTHER" id="PTHR31094">
    <property type="entry name" value="RIKEN CDNA 2310061I04 GENE"/>
    <property type="match status" value="1"/>
</dbReference>
<dbReference type="OMA" id="DPINTFM"/>
<dbReference type="AlphaFoldDB" id="A0A8T2UTM3"/>
<dbReference type="EMBL" id="CM035409">
    <property type="protein sequence ID" value="KAH7439561.1"/>
    <property type="molecule type" value="Genomic_DNA"/>
</dbReference>
<dbReference type="InterPro" id="IPR032710">
    <property type="entry name" value="NTF2-like_dom_sf"/>
</dbReference>
<protein>
    <submittedName>
        <fullName evidence="1">Uncharacterized protein</fullName>
    </submittedName>
</protein>
<reference evidence="1" key="1">
    <citation type="submission" date="2021-08" db="EMBL/GenBank/DDBJ databases">
        <title>WGS assembly of Ceratopteris richardii.</title>
        <authorList>
            <person name="Marchant D.B."/>
            <person name="Chen G."/>
            <person name="Jenkins J."/>
            <person name="Shu S."/>
            <person name="Leebens-Mack J."/>
            <person name="Grimwood J."/>
            <person name="Schmutz J."/>
            <person name="Soltis P."/>
            <person name="Soltis D."/>
            <person name="Chen Z.-H."/>
        </authorList>
    </citation>
    <scope>NUCLEOTIDE SEQUENCE</scope>
    <source>
        <strain evidence="1">Whitten #5841</strain>
        <tissue evidence="1">Leaf</tissue>
    </source>
</reference>
<keyword evidence="2" id="KW-1185">Reference proteome</keyword>
<dbReference type="SUPFAM" id="SSF54427">
    <property type="entry name" value="NTF2-like"/>
    <property type="match status" value="1"/>
</dbReference>
<dbReference type="Proteomes" id="UP000825935">
    <property type="component" value="Chromosome 4"/>
</dbReference>
<proteinExistence type="predicted"/>
<comment type="caution">
    <text evidence="1">The sequence shown here is derived from an EMBL/GenBank/DDBJ whole genome shotgun (WGS) entry which is preliminary data.</text>
</comment>
<evidence type="ECO:0000313" key="2">
    <source>
        <dbReference type="Proteomes" id="UP000825935"/>
    </source>
</evidence>
<gene>
    <name evidence="1" type="ORF">KP509_04G066900</name>
</gene>
<accession>A0A8T2UTM3</accession>
<name>A0A8T2UTM3_CERRI</name>
<dbReference type="PANTHER" id="PTHR31094:SF2">
    <property type="entry name" value="RIKEN CDNA 2310061I04 GENE"/>
    <property type="match status" value="1"/>
</dbReference>
<organism evidence="1 2">
    <name type="scientific">Ceratopteris richardii</name>
    <name type="common">Triangle waterfern</name>
    <dbReference type="NCBI Taxonomy" id="49495"/>
    <lineage>
        <taxon>Eukaryota</taxon>
        <taxon>Viridiplantae</taxon>
        <taxon>Streptophyta</taxon>
        <taxon>Embryophyta</taxon>
        <taxon>Tracheophyta</taxon>
        <taxon>Polypodiopsida</taxon>
        <taxon>Polypodiidae</taxon>
        <taxon>Polypodiales</taxon>
        <taxon>Pteridineae</taxon>
        <taxon>Pteridaceae</taxon>
        <taxon>Parkerioideae</taxon>
        <taxon>Ceratopteris</taxon>
    </lineage>
</organism>
<dbReference type="InterPro" id="IPR018790">
    <property type="entry name" value="DUF2358"/>
</dbReference>
<sequence>MCEPKQVAGSKFSQNLQGEAIPLYARGTTTEDTGTHQWSALYCSFRPDGVAEFHVNVGFAIRTLREELPYMFYKDLSYDIYREDIVFHDPANVVAGINNYKLIYKALRFHGELFFKALWVDVLRIWQPSDNVIMVRWQVRGIPRVPWEAQGVFDGTSEYMLDKSGKIYEHKVDNVALHAKPKFKVLSIDELLHVGTCPSSPKPTFYEKVQVVFTAILPYFMQFTWIRYYLALKGTMLYLDWCRKDGMGHQTMG</sequence>